<dbReference type="RefSeq" id="WP_207902968.1">
    <property type="nucleotide sequence ID" value="NZ_SLXK01000032.1"/>
</dbReference>
<evidence type="ECO:0000313" key="2">
    <source>
        <dbReference type="EMBL" id="TCP23430.1"/>
    </source>
</evidence>
<dbReference type="InterPro" id="IPR011528">
    <property type="entry name" value="NERD"/>
</dbReference>
<dbReference type="Pfam" id="PF08378">
    <property type="entry name" value="NERD"/>
    <property type="match status" value="1"/>
</dbReference>
<protein>
    <submittedName>
        <fullName evidence="2">Nuclease-like protein</fullName>
    </submittedName>
</protein>
<dbReference type="PROSITE" id="PS50965">
    <property type="entry name" value="NERD"/>
    <property type="match status" value="1"/>
</dbReference>
<sequence length="304" mass="35385">MPYKSRTESNELLILKALNARMTLSDKDKGYYFNLKKGYDGELLFDSLTEKLDCECLILNDLLLKVNNTVFQIDSLIIFSEVIHLFEVKNYDGDYFYEQERLYSRSKSEINNPLTQLSRSESLLRQLLQKLGFKIPIHSSVVFINPEFTLYQAPLDKPFIFPTQVSRFLINLNTTTSKLDRKHKMLADRLISLHIKDSPFKQLPAYDYDQLKKGTTCAKCSSFSITVEGRGNRTCICEECGYEELVDAAVMRSVDEFKLLYPNKKITTNVIHEWCGMMVSKKVIKRILDNNFKIVGVHQWVYYE</sequence>
<gene>
    <name evidence="2" type="ORF">EV207_13229</name>
</gene>
<evidence type="ECO:0000313" key="3">
    <source>
        <dbReference type="Proteomes" id="UP000295416"/>
    </source>
</evidence>
<dbReference type="AlphaFoldDB" id="A0A4R2NNX7"/>
<dbReference type="Proteomes" id="UP000295416">
    <property type="component" value="Unassembled WGS sequence"/>
</dbReference>
<accession>A0A4R2NNX7</accession>
<evidence type="ECO:0000259" key="1">
    <source>
        <dbReference type="PROSITE" id="PS50965"/>
    </source>
</evidence>
<name>A0A4R2NNX7_9BACL</name>
<comment type="caution">
    <text evidence="2">The sequence shown here is derived from an EMBL/GenBank/DDBJ whole genome shotgun (WGS) entry which is preliminary data.</text>
</comment>
<feature type="domain" description="NERD" evidence="1">
    <location>
        <begin position="37"/>
        <end position="147"/>
    </location>
</feature>
<organism evidence="2 3">
    <name type="scientific">Scopulibacillus darangshiensis</name>
    <dbReference type="NCBI Taxonomy" id="442528"/>
    <lineage>
        <taxon>Bacteria</taxon>
        <taxon>Bacillati</taxon>
        <taxon>Bacillota</taxon>
        <taxon>Bacilli</taxon>
        <taxon>Bacillales</taxon>
        <taxon>Sporolactobacillaceae</taxon>
        <taxon>Scopulibacillus</taxon>
    </lineage>
</organism>
<proteinExistence type="predicted"/>
<keyword evidence="3" id="KW-1185">Reference proteome</keyword>
<reference evidence="2 3" key="1">
    <citation type="submission" date="2019-03" db="EMBL/GenBank/DDBJ databases">
        <title>Genomic Encyclopedia of Type Strains, Phase IV (KMG-IV): sequencing the most valuable type-strain genomes for metagenomic binning, comparative biology and taxonomic classification.</title>
        <authorList>
            <person name="Goeker M."/>
        </authorList>
    </citation>
    <scope>NUCLEOTIDE SEQUENCE [LARGE SCALE GENOMIC DNA]</scope>
    <source>
        <strain evidence="2 3">DSM 19377</strain>
    </source>
</reference>
<dbReference type="EMBL" id="SLXK01000032">
    <property type="protein sequence ID" value="TCP23430.1"/>
    <property type="molecule type" value="Genomic_DNA"/>
</dbReference>